<organism evidence="11">
    <name type="scientific">Talaromyces marneffei PM1</name>
    <dbReference type="NCBI Taxonomy" id="1077442"/>
    <lineage>
        <taxon>Eukaryota</taxon>
        <taxon>Fungi</taxon>
        <taxon>Dikarya</taxon>
        <taxon>Ascomycota</taxon>
        <taxon>Pezizomycotina</taxon>
        <taxon>Eurotiomycetes</taxon>
        <taxon>Eurotiomycetidae</taxon>
        <taxon>Eurotiales</taxon>
        <taxon>Trichocomaceae</taxon>
        <taxon>Talaromyces</taxon>
        <taxon>Talaromyces sect. Talaromyces</taxon>
    </lineage>
</organism>
<evidence type="ECO:0000256" key="4">
    <source>
        <dbReference type="ARBA" id="ARBA00022692"/>
    </source>
</evidence>
<reference evidence="11" key="1">
    <citation type="journal article" date="2014" name="PLoS Genet.">
        <title>Signature Gene Expression Reveals Novel Clues to the Molecular Mechanisms of Dimorphic Transition in Penicillium marneffei.</title>
        <authorList>
            <person name="Yang E."/>
            <person name="Wang G."/>
            <person name="Cai J."/>
            <person name="Woo P.C."/>
            <person name="Lau S.K."/>
            <person name="Yuen K.-Y."/>
            <person name="Chow W.-N."/>
            <person name="Lin X."/>
        </authorList>
    </citation>
    <scope>NUCLEOTIDE SEQUENCE [LARGE SCALE GENOMIC DNA]</scope>
    <source>
        <strain evidence="11">PM1</strain>
    </source>
</reference>
<feature type="transmembrane region" description="Helical" evidence="9">
    <location>
        <begin position="156"/>
        <end position="174"/>
    </location>
</feature>
<evidence type="ECO:0000256" key="7">
    <source>
        <dbReference type="RuleBase" id="RU003346"/>
    </source>
</evidence>
<dbReference type="AlphaFoldDB" id="A0A093Y4J4"/>
<protein>
    <submittedName>
        <fullName evidence="11">Lactose permease</fullName>
    </submittedName>
</protein>
<feature type="transmembrane region" description="Helical" evidence="9">
    <location>
        <begin position="126"/>
        <end position="144"/>
    </location>
</feature>
<evidence type="ECO:0000256" key="2">
    <source>
        <dbReference type="ARBA" id="ARBA00010992"/>
    </source>
</evidence>
<feature type="transmembrane region" description="Helical" evidence="9">
    <location>
        <begin position="186"/>
        <end position="205"/>
    </location>
</feature>
<keyword evidence="6 9" id="KW-0472">Membrane</keyword>
<dbReference type="PANTHER" id="PTHR48022">
    <property type="entry name" value="PLASTIDIC GLUCOSE TRANSPORTER 4"/>
    <property type="match status" value="1"/>
</dbReference>
<comment type="similarity">
    <text evidence="2 7">Belongs to the major facilitator superfamily. Sugar transporter (TC 2.A.1.1) family.</text>
</comment>
<dbReference type="FunFam" id="1.20.1250.20:FF:000134">
    <property type="entry name" value="MFS sugar transporter protein"/>
    <property type="match status" value="1"/>
</dbReference>
<dbReference type="Pfam" id="PF00083">
    <property type="entry name" value="Sugar_tr"/>
    <property type="match status" value="1"/>
</dbReference>
<evidence type="ECO:0000259" key="10">
    <source>
        <dbReference type="PROSITE" id="PS50850"/>
    </source>
</evidence>
<dbReference type="InterPro" id="IPR036259">
    <property type="entry name" value="MFS_trans_sf"/>
</dbReference>
<feature type="region of interest" description="Disordered" evidence="8">
    <location>
        <begin position="1"/>
        <end position="20"/>
    </location>
</feature>
<evidence type="ECO:0000256" key="3">
    <source>
        <dbReference type="ARBA" id="ARBA00022448"/>
    </source>
</evidence>
<dbReference type="NCBIfam" id="TIGR00879">
    <property type="entry name" value="SP"/>
    <property type="match status" value="1"/>
</dbReference>
<accession>A0A093Y4J4</accession>
<evidence type="ECO:0000256" key="9">
    <source>
        <dbReference type="SAM" id="Phobius"/>
    </source>
</evidence>
<feature type="transmembrane region" description="Helical" evidence="9">
    <location>
        <begin position="309"/>
        <end position="328"/>
    </location>
</feature>
<dbReference type="InterPro" id="IPR020846">
    <property type="entry name" value="MFS_dom"/>
</dbReference>
<dbReference type="EMBL" id="JPOX01000003">
    <property type="protein sequence ID" value="KFX52423.1"/>
    <property type="molecule type" value="Genomic_DNA"/>
</dbReference>
<dbReference type="InterPro" id="IPR003663">
    <property type="entry name" value="Sugar/inositol_transpt"/>
</dbReference>
<evidence type="ECO:0000256" key="5">
    <source>
        <dbReference type="ARBA" id="ARBA00022989"/>
    </source>
</evidence>
<keyword evidence="5 9" id="KW-1133">Transmembrane helix</keyword>
<feature type="transmembrane region" description="Helical" evidence="9">
    <location>
        <begin position="476"/>
        <end position="495"/>
    </location>
</feature>
<dbReference type="PANTHER" id="PTHR48022:SF79">
    <property type="entry name" value="LACTOSE PERMEASE, PUTATIVE (AFU_ORTHOLOGUE AFUA_6G01860)-RELATED"/>
    <property type="match status" value="1"/>
</dbReference>
<feature type="domain" description="Major facilitator superfamily (MFS) profile" evidence="10">
    <location>
        <begin position="57"/>
        <end position="498"/>
    </location>
</feature>
<sequence>MSYSKKPVEGATHLETKDEPQIFPGKTDEVYSVALTDAVAKDNQSMLSRNMIKLYLIMVLVTLTSCMNGYDGSVMSSLNAMDPFHTYFNISMEGSSIGAVTALYSVGNIIGCMFASPASDIMGRRFGMSMGCIVIVIGTIIQATTKAIGGFMGGRLLVGLGVTLVTISVPIYLIEIDYPTWRGIGSGLFNVCSWYIGSMTASWTTYSTGFMTSDWSWRIPVIIQAIPAAIAMGLVWLIPESPRWLIMRQRPEETRNILVKYHGNGREDSAIVQLEYNEIHAQVVYARELASGHKWYDYRIIIDSHEVRYRMFLVLLVTFFCQFIGGSISYYMPVVYENLGITSSSKQLLLNALSTAVGFVFGLAGSWTVESFGRRNLFLWGTFLTGLCYLLMNVFASLANGHISNSMGYGFIFMSFLYGAIFSFCWTPLQALYPTEVLRNDIRVKGMAAQGVLSGLGSFIMYATPVALKKTGWKTYTIFLVIHFVEWAFMYFFLVETKGRSLEELDEIFTDPKPVKKSLQKKKVIVEGGIGVMSKAEDC</sequence>
<dbReference type="Gene3D" id="1.20.1250.20">
    <property type="entry name" value="MFS general substrate transporter like domains"/>
    <property type="match status" value="1"/>
</dbReference>
<feature type="transmembrane region" description="Helical" evidence="9">
    <location>
        <begin position="447"/>
        <end position="464"/>
    </location>
</feature>
<name>A0A093Y4J4_TALMA</name>
<keyword evidence="3 7" id="KW-0813">Transport</keyword>
<dbReference type="HOGENOM" id="CLU_001265_30_13_1"/>
<dbReference type="InterPro" id="IPR005828">
    <property type="entry name" value="MFS_sugar_transport-like"/>
</dbReference>
<comment type="subcellular location">
    <subcellularLocation>
        <location evidence="1">Membrane</location>
        <topology evidence="1">Multi-pass membrane protein</topology>
    </subcellularLocation>
</comment>
<feature type="transmembrane region" description="Helical" evidence="9">
    <location>
        <begin position="348"/>
        <end position="365"/>
    </location>
</feature>
<gene>
    <name evidence="11" type="ORF">GQ26_0032910</name>
</gene>
<feature type="transmembrane region" description="Helical" evidence="9">
    <location>
        <begin position="90"/>
        <end position="114"/>
    </location>
</feature>
<comment type="caution">
    <text evidence="11">The sequence shown here is derived from an EMBL/GenBank/DDBJ whole genome shotgun (WGS) entry which is preliminary data.</text>
</comment>
<dbReference type="GO" id="GO:0016020">
    <property type="term" value="C:membrane"/>
    <property type="evidence" value="ECO:0007669"/>
    <property type="project" value="UniProtKB-SubCell"/>
</dbReference>
<evidence type="ECO:0000313" key="11">
    <source>
        <dbReference type="EMBL" id="KFX52423.1"/>
    </source>
</evidence>
<evidence type="ECO:0000256" key="1">
    <source>
        <dbReference type="ARBA" id="ARBA00004141"/>
    </source>
</evidence>
<dbReference type="InterPro" id="IPR050360">
    <property type="entry name" value="MFS_Sugar_Transporters"/>
</dbReference>
<keyword evidence="4 9" id="KW-0812">Transmembrane</keyword>
<dbReference type="InterPro" id="IPR005829">
    <property type="entry name" value="Sugar_transporter_CS"/>
</dbReference>
<proteinExistence type="inferred from homology"/>
<dbReference type="GO" id="GO:0005351">
    <property type="term" value="F:carbohydrate:proton symporter activity"/>
    <property type="evidence" value="ECO:0007669"/>
    <property type="project" value="TreeGrafter"/>
</dbReference>
<dbReference type="eggNOG" id="KOG0254">
    <property type="taxonomic scope" value="Eukaryota"/>
</dbReference>
<dbReference type="PROSITE" id="PS50850">
    <property type="entry name" value="MFS"/>
    <property type="match status" value="1"/>
</dbReference>
<dbReference type="SUPFAM" id="SSF103473">
    <property type="entry name" value="MFS general substrate transporter"/>
    <property type="match status" value="1"/>
</dbReference>
<evidence type="ECO:0000256" key="8">
    <source>
        <dbReference type="SAM" id="MobiDB-lite"/>
    </source>
</evidence>
<feature type="transmembrane region" description="Helical" evidence="9">
    <location>
        <begin position="217"/>
        <end position="238"/>
    </location>
</feature>
<dbReference type="PROSITE" id="PS00216">
    <property type="entry name" value="SUGAR_TRANSPORT_1"/>
    <property type="match status" value="2"/>
</dbReference>
<feature type="transmembrane region" description="Helical" evidence="9">
    <location>
        <begin position="52"/>
        <end position="70"/>
    </location>
</feature>
<feature type="transmembrane region" description="Helical" evidence="9">
    <location>
        <begin position="408"/>
        <end position="426"/>
    </location>
</feature>
<evidence type="ECO:0000256" key="6">
    <source>
        <dbReference type="ARBA" id="ARBA00023136"/>
    </source>
</evidence>
<feature type="transmembrane region" description="Helical" evidence="9">
    <location>
        <begin position="377"/>
        <end position="396"/>
    </location>
</feature>